<keyword evidence="2" id="KW-0732">Signal</keyword>
<name>A0A1M6GKP7_9FLAO</name>
<accession>A0A1M6GKP7</accession>
<evidence type="ECO:0000256" key="4">
    <source>
        <dbReference type="ARBA" id="ARBA00023180"/>
    </source>
</evidence>
<evidence type="ECO:0000313" key="7">
    <source>
        <dbReference type="EMBL" id="SHJ10499.1"/>
    </source>
</evidence>
<dbReference type="SUPFAM" id="SSF53649">
    <property type="entry name" value="Alkaline phosphatase-like"/>
    <property type="match status" value="1"/>
</dbReference>
<keyword evidence="8" id="KW-1185">Reference proteome</keyword>
<protein>
    <submittedName>
        <fullName evidence="7">Uncharacterized sulfatase</fullName>
    </submittedName>
</protein>
<dbReference type="InterPro" id="IPR024607">
    <property type="entry name" value="Sulfatase_CS"/>
</dbReference>
<evidence type="ECO:0000259" key="6">
    <source>
        <dbReference type="Pfam" id="PF16347"/>
    </source>
</evidence>
<evidence type="ECO:0000313" key="8">
    <source>
        <dbReference type="Proteomes" id="UP000184543"/>
    </source>
</evidence>
<dbReference type="InterPro" id="IPR017850">
    <property type="entry name" value="Alkaline_phosphatase_core_sf"/>
</dbReference>
<dbReference type="Gene3D" id="3.40.720.10">
    <property type="entry name" value="Alkaline Phosphatase, subunit A"/>
    <property type="match status" value="1"/>
</dbReference>
<reference evidence="8" key="1">
    <citation type="submission" date="2016-11" db="EMBL/GenBank/DDBJ databases">
        <authorList>
            <person name="Varghese N."/>
            <person name="Submissions S."/>
        </authorList>
    </citation>
    <scope>NUCLEOTIDE SEQUENCE [LARGE SCALE GENOMIC DNA]</scope>
    <source>
        <strain evidence="8">DSM 19858</strain>
    </source>
</reference>
<dbReference type="CDD" id="cd16031">
    <property type="entry name" value="G6S_like"/>
    <property type="match status" value="1"/>
</dbReference>
<keyword evidence="4" id="KW-0325">Glycoprotein</keyword>
<dbReference type="PANTHER" id="PTHR43108">
    <property type="entry name" value="N-ACETYLGLUCOSAMINE-6-SULFATASE FAMILY MEMBER"/>
    <property type="match status" value="1"/>
</dbReference>
<keyword evidence="3" id="KW-0378">Hydrolase</keyword>
<dbReference type="STRING" id="192903.SAMN04488513_102851"/>
<dbReference type="PROSITE" id="PS00149">
    <property type="entry name" value="SULFATASE_2"/>
    <property type="match status" value="1"/>
</dbReference>
<feature type="domain" description="N-sulphoglucosamine sulphohydrolase C-terminal" evidence="6">
    <location>
        <begin position="501"/>
        <end position="540"/>
    </location>
</feature>
<dbReference type="EMBL" id="FQYU01000002">
    <property type="protein sequence ID" value="SHJ10499.1"/>
    <property type="molecule type" value="Genomic_DNA"/>
</dbReference>
<dbReference type="OrthoDB" id="9789742at2"/>
<dbReference type="AlphaFoldDB" id="A0A1M6GKP7"/>
<dbReference type="PROSITE" id="PS51257">
    <property type="entry name" value="PROKAR_LIPOPROTEIN"/>
    <property type="match status" value="1"/>
</dbReference>
<evidence type="ECO:0000256" key="1">
    <source>
        <dbReference type="ARBA" id="ARBA00008779"/>
    </source>
</evidence>
<dbReference type="Proteomes" id="UP000184543">
    <property type="component" value="Unassembled WGS sequence"/>
</dbReference>
<dbReference type="Pfam" id="PF00884">
    <property type="entry name" value="Sulfatase"/>
    <property type="match status" value="1"/>
</dbReference>
<dbReference type="RefSeq" id="WP_072992302.1">
    <property type="nucleotide sequence ID" value="NZ_FQYU01000002.1"/>
</dbReference>
<comment type="similarity">
    <text evidence="1">Belongs to the sulfatase family.</text>
</comment>
<evidence type="ECO:0000256" key="3">
    <source>
        <dbReference type="ARBA" id="ARBA00022801"/>
    </source>
</evidence>
<organism evidence="7 8">
    <name type="scientific">Pseudozobellia thermophila</name>
    <dbReference type="NCBI Taxonomy" id="192903"/>
    <lineage>
        <taxon>Bacteria</taxon>
        <taxon>Pseudomonadati</taxon>
        <taxon>Bacteroidota</taxon>
        <taxon>Flavobacteriia</taxon>
        <taxon>Flavobacteriales</taxon>
        <taxon>Flavobacteriaceae</taxon>
        <taxon>Pseudozobellia</taxon>
    </lineage>
</organism>
<dbReference type="Pfam" id="PF16347">
    <property type="entry name" value="SGSH_C"/>
    <property type="match status" value="1"/>
</dbReference>
<dbReference type="InterPro" id="IPR032506">
    <property type="entry name" value="SGSH_C"/>
</dbReference>
<evidence type="ECO:0000256" key="2">
    <source>
        <dbReference type="ARBA" id="ARBA00022729"/>
    </source>
</evidence>
<dbReference type="PANTHER" id="PTHR43108:SF6">
    <property type="entry name" value="N-SULPHOGLUCOSAMINE SULPHOHYDROLASE"/>
    <property type="match status" value="1"/>
</dbReference>
<feature type="domain" description="Sulfatase N-terminal" evidence="5">
    <location>
        <begin position="36"/>
        <end position="412"/>
    </location>
</feature>
<sequence length="562" mass="65393">MIKFSSTRLAWVFALSMLASCKQENKETGQGPTEKPNIIFIMSDDHTTQGLGVYGSRLAALDPTPNLDQLANEGMLMENVFVNNAICVPSRAAIITGQHSQRNGVLDLEGVLPPDRQYLPKEMKKLGYQTAIIGKWHLHEEPAAFDYYQVLPVQGKYFDPDFRVRGGEEWPNNVVKTKGHSTDVITDITLDWLKNKRDKSKPFFLMHHYKAPHDDFENAPRYDDYLADTFIPEPESLYDNKNNGSIATRGANDSLTRIIGSSVSRRNLIRNQAMNIYQDSSIYKQYRDASTIGTDEHVAWKYNEEEKKIASQVYQDYLKRYLRCVKGVDDNIKRLLDYLKENDLYDNTIIVYTGDQGFMLGEHDYIDKRWMYDESMRMPFFVRYPKKIKPGSRSDAIINNTDFAPTLIEMAGGTAPDYMQGKSFKTILETGKEPEDWPKSTYYRYWMHMAHRHGNPAHFGIRTKDYKLIFFYGRYWVDTDDPNAEYNKASWGNDFTRKTPVAWEFYDLKKDPKEMNNAYKDPAYQEVIAQLKKELIRVREELDETDKNYPHIQKVIDAHWND</sequence>
<dbReference type="GO" id="GO:0016787">
    <property type="term" value="F:hydrolase activity"/>
    <property type="evidence" value="ECO:0007669"/>
    <property type="project" value="UniProtKB-KW"/>
</dbReference>
<proteinExistence type="inferred from homology"/>
<evidence type="ECO:0000259" key="5">
    <source>
        <dbReference type="Pfam" id="PF00884"/>
    </source>
</evidence>
<gene>
    <name evidence="7" type="ORF">SAMN04488513_102851</name>
</gene>
<dbReference type="InterPro" id="IPR000917">
    <property type="entry name" value="Sulfatase_N"/>
</dbReference>